<protein>
    <submittedName>
        <fullName evidence="2">Stage II sporulation protein M</fullName>
    </submittedName>
</protein>
<dbReference type="InterPro" id="IPR002798">
    <property type="entry name" value="SpoIIM-like"/>
</dbReference>
<dbReference type="EMBL" id="CP043732">
    <property type="protein sequence ID" value="QMU98731.1"/>
    <property type="molecule type" value="Genomic_DNA"/>
</dbReference>
<organism evidence="2 3">
    <name type="scientific">Microbacterium esteraromaticum</name>
    <dbReference type="NCBI Taxonomy" id="57043"/>
    <lineage>
        <taxon>Bacteria</taxon>
        <taxon>Bacillati</taxon>
        <taxon>Actinomycetota</taxon>
        <taxon>Actinomycetes</taxon>
        <taxon>Micrococcales</taxon>
        <taxon>Microbacteriaceae</taxon>
        <taxon>Microbacterium</taxon>
    </lineage>
</organism>
<reference evidence="2 3" key="1">
    <citation type="journal article" date="2020" name="Front. Microbiol.">
        <title>Design of Bacterial Strain-Specific qPCR Assays Using NGS Data and Publicly Available Resources and Its Application to Track Biocontrol Strains.</title>
        <authorList>
            <person name="Hernandez I."/>
            <person name="Sant C."/>
            <person name="Martinez R."/>
            <person name="Fernandez C."/>
        </authorList>
    </citation>
    <scope>NUCLEOTIDE SEQUENCE [LARGE SCALE GENOMIC DNA]</scope>
    <source>
        <strain evidence="2 3">B24</strain>
    </source>
</reference>
<sequence length="329" mass="35189">MDADALTDARRPEWERLDALSRRRRLSGAEVDELIVRYRAASADLAELKTSVGDSPQGAYLSTVLAAARLRFTGANDNVLAQARRFFSLQLPAALYRIRWTTGIVAVAFVLVVLISGAWIASDPARIAALGPPEVLKQYAEEDFVDYYGPMASFAGMVWLNNAWIAMQCVLFGVTGAWPVWMLIQNALGLGVAAAVMSAYGHLDTMVLHILPHGLLELTAIFVASAAGLHVFWAWAAPGRRTRAESLAAGGRSLATVAIGLVFVLLLSGLVEGFVTGSNLAWPVKIGIGAVALGAFLFYMLVIGRRAARRGESGDLVEYEAGTPTLTAG</sequence>
<feature type="transmembrane region" description="Helical" evidence="1">
    <location>
        <begin position="100"/>
        <end position="121"/>
    </location>
</feature>
<dbReference type="AlphaFoldDB" id="A0A7D7WI83"/>
<evidence type="ECO:0000256" key="1">
    <source>
        <dbReference type="SAM" id="Phobius"/>
    </source>
</evidence>
<feature type="transmembrane region" description="Helical" evidence="1">
    <location>
        <begin position="215"/>
        <end position="237"/>
    </location>
</feature>
<feature type="transmembrane region" description="Helical" evidence="1">
    <location>
        <begin position="249"/>
        <end position="270"/>
    </location>
</feature>
<keyword evidence="1" id="KW-0812">Transmembrane</keyword>
<gene>
    <name evidence="2" type="ORF">FVO59_11390</name>
</gene>
<dbReference type="RefSeq" id="WP_182256754.1">
    <property type="nucleotide sequence ID" value="NZ_CP043732.1"/>
</dbReference>
<dbReference type="Pfam" id="PF01944">
    <property type="entry name" value="SpoIIM"/>
    <property type="match status" value="1"/>
</dbReference>
<dbReference type="PANTHER" id="PTHR35337">
    <property type="entry name" value="SLR1478 PROTEIN"/>
    <property type="match status" value="1"/>
</dbReference>
<name>A0A7D7WI83_9MICO</name>
<feature type="transmembrane region" description="Helical" evidence="1">
    <location>
        <begin position="181"/>
        <end position="203"/>
    </location>
</feature>
<dbReference type="PANTHER" id="PTHR35337:SF1">
    <property type="entry name" value="SLR1478 PROTEIN"/>
    <property type="match status" value="1"/>
</dbReference>
<dbReference type="Proteomes" id="UP000515708">
    <property type="component" value="Chromosome"/>
</dbReference>
<proteinExistence type="predicted"/>
<evidence type="ECO:0000313" key="2">
    <source>
        <dbReference type="EMBL" id="QMU98731.1"/>
    </source>
</evidence>
<accession>A0A7D7WI83</accession>
<evidence type="ECO:0000313" key="3">
    <source>
        <dbReference type="Proteomes" id="UP000515708"/>
    </source>
</evidence>
<keyword evidence="1" id="KW-1133">Transmembrane helix</keyword>
<feature type="transmembrane region" description="Helical" evidence="1">
    <location>
        <begin position="151"/>
        <end position="174"/>
    </location>
</feature>
<feature type="transmembrane region" description="Helical" evidence="1">
    <location>
        <begin position="282"/>
        <end position="302"/>
    </location>
</feature>
<keyword evidence="1" id="KW-0472">Membrane</keyword>